<feature type="transmembrane region" description="Helical" evidence="8">
    <location>
        <begin position="226"/>
        <end position="248"/>
    </location>
</feature>
<dbReference type="Proteomes" id="UP000443090">
    <property type="component" value="Unassembled WGS sequence"/>
</dbReference>
<dbReference type="InterPro" id="IPR022764">
    <property type="entry name" value="Peptidase_S54_rhomboid_dom"/>
</dbReference>
<protein>
    <submittedName>
        <fullName evidence="10">Rhomboid protease</fullName>
    </submittedName>
</protein>
<dbReference type="InterPro" id="IPR035952">
    <property type="entry name" value="Rhomboid-like_sf"/>
</dbReference>
<feature type="transmembrane region" description="Helical" evidence="8">
    <location>
        <begin position="191"/>
        <end position="214"/>
    </location>
</feature>
<evidence type="ECO:0000256" key="2">
    <source>
        <dbReference type="ARBA" id="ARBA00009045"/>
    </source>
</evidence>
<dbReference type="Gene3D" id="1.20.1540.10">
    <property type="entry name" value="Rhomboid-like"/>
    <property type="match status" value="1"/>
</dbReference>
<feature type="region of interest" description="Disordered" evidence="7">
    <location>
        <begin position="63"/>
        <end position="107"/>
    </location>
</feature>
<name>A0A8H8UH02_9HELO</name>
<organism evidence="10 11">
    <name type="scientific">Lachnellula occidentalis</name>
    <dbReference type="NCBI Taxonomy" id="215460"/>
    <lineage>
        <taxon>Eukaryota</taxon>
        <taxon>Fungi</taxon>
        <taxon>Dikarya</taxon>
        <taxon>Ascomycota</taxon>
        <taxon>Pezizomycotina</taxon>
        <taxon>Leotiomycetes</taxon>
        <taxon>Helotiales</taxon>
        <taxon>Lachnaceae</taxon>
        <taxon>Lachnellula</taxon>
    </lineage>
</organism>
<evidence type="ECO:0000256" key="3">
    <source>
        <dbReference type="ARBA" id="ARBA00022692"/>
    </source>
</evidence>
<evidence type="ECO:0000256" key="1">
    <source>
        <dbReference type="ARBA" id="ARBA00004141"/>
    </source>
</evidence>
<dbReference type="Pfam" id="PF01694">
    <property type="entry name" value="Rhomboid"/>
    <property type="match status" value="1"/>
</dbReference>
<evidence type="ECO:0000259" key="9">
    <source>
        <dbReference type="Pfam" id="PF01694"/>
    </source>
</evidence>
<dbReference type="EMBL" id="QGMI01000220">
    <property type="protein sequence ID" value="TVY44786.1"/>
    <property type="molecule type" value="Genomic_DNA"/>
</dbReference>
<feature type="compositionally biased region" description="Low complexity" evidence="7">
    <location>
        <begin position="95"/>
        <end position="107"/>
    </location>
</feature>
<dbReference type="PANTHER" id="PTHR43731">
    <property type="entry name" value="RHOMBOID PROTEASE"/>
    <property type="match status" value="1"/>
</dbReference>
<comment type="subcellular location">
    <subcellularLocation>
        <location evidence="1">Membrane</location>
        <topology evidence="1">Multi-pass membrane protein</topology>
    </subcellularLocation>
</comment>
<evidence type="ECO:0000313" key="10">
    <source>
        <dbReference type="EMBL" id="TVY44786.1"/>
    </source>
</evidence>
<comment type="similarity">
    <text evidence="2">Belongs to the peptidase S54 family.</text>
</comment>
<keyword evidence="4" id="KW-0378">Hydrolase</keyword>
<evidence type="ECO:0000256" key="5">
    <source>
        <dbReference type="ARBA" id="ARBA00022989"/>
    </source>
</evidence>
<evidence type="ECO:0000256" key="8">
    <source>
        <dbReference type="SAM" id="Phobius"/>
    </source>
</evidence>
<feature type="transmembrane region" description="Helical" evidence="8">
    <location>
        <begin position="268"/>
        <end position="286"/>
    </location>
</feature>
<dbReference type="GO" id="GO:0004252">
    <property type="term" value="F:serine-type endopeptidase activity"/>
    <property type="evidence" value="ECO:0007669"/>
    <property type="project" value="InterPro"/>
</dbReference>
<evidence type="ECO:0000313" key="11">
    <source>
        <dbReference type="Proteomes" id="UP000443090"/>
    </source>
</evidence>
<reference evidence="10 11" key="1">
    <citation type="submission" date="2018-05" db="EMBL/GenBank/DDBJ databases">
        <title>Genome sequencing and assembly of the regulated plant pathogen Lachnellula willkommii and related sister species for the development of diagnostic species identification markers.</title>
        <authorList>
            <person name="Giroux E."/>
            <person name="Bilodeau G."/>
        </authorList>
    </citation>
    <scope>NUCLEOTIDE SEQUENCE [LARGE SCALE GENOMIC DNA]</scope>
    <source>
        <strain evidence="10 11">CBS 160.35</strain>
    </source>
</reference>
<feature type="domain" description="Peptidase S54 rhomboid" evidence="9">
    <location>
        <begin position="159"/>
        <end position="301"/>
    </location>
</feature>
<evidence type="ECO:0000256" key="6">
    <source>
        <dbReference type="ARBA" id="ARBA00023136"/>
    </source>
</evidence>
<keyword evidence="3 8" id="KW-0812">Transmembrane</keyword>
<accession>A0A8H8UH02</accession>
<dbReference type="GO" id="GO:0016020">
    <property type="term" value="C:membrane"/>
    <property type="evidence" value="ECO:0007669"/>
    <property type="project" value="UniProtKB-SubCell"/>
</dbReference>
<gene>
    <name evidence="10" type="primary">gluP</name>
    <name evidence="10" type="ORF">LOCC1_G002142</name>
</gene>
<dbReference type="OrthoDB" id="418595at2759"/>
<dbReference type="AlphaFoldDB" id="A0A8H8UH02"/>
<dbReference type="SUPFAM" id="SSF144091">
    <property type="entry name" value="Rhomboid-like"/>
    <property type="match status" value="1"/>
</dbReference>
<sequence length="303" mass="32447">MPTPVINVLQRGSKLPLSCFSPIVRHNALRISGKGTQFQRTFAGCSVICNALARPHLGGLGSGGYGRATLQRGYKRGSRPAPRRPPPPPPPPQSSSPMPESSSPMPESPALVVGGIIALCASVTAWNEYMKTQPGNKQAKWLVDFRNIWILSRRNLEQGRWYTLITSTFMHNGLAHLLFNMLGLWSFGVPIARAFGTTRFLVLYFGSGIAGGLLQDGYWKRTLPPGSDAAAAGASGCVVGLLGALTMVAPKMGVSFFFVPMTMWQSTLVGALFSGICIQTGALPWIGHVDHLGGMAFGAVYCE</sequence>
<feature type="compositionally biased region" description="Pro residues" evidence="7">
    <location>
        <begin position="83"/>
        <end position="94"/>
    </location>
</feature>
<comment type="caution">
    <text evidence="10">The sequence shown here is derived from an EMBL/GenBank/DDBJ whole genome shotgun (WGS) entry which is preliminary data.</text>
</comment>
<keyword evidence="10" id="KW-0645">Protease</keyword>
<keyword evidence="11" id="KW-1185">Reference proteome</keyword>
<dbReference type="GO" id="GO:0006508">
    <property type="term" value="P:proteolysis"/>
    <property type="evidence" value="ECO:0007669"/>
    <property type="project" value="UniProtKB-KW"/>
</dbReference>
<keyword evidence="5 8" id="KW-1133">Transmembrane helix</keyword>
<dbReference type="PANTHER" id="PTHR43731:SF14">
    <property type="entry name" value="PRESENILIN-ASSOCIATED RHOMBOID-LIKE PROTEIN, MITOCHONDRIAL"/>
    <property type="match status" value="1"/>
</dbReference>
<evidence type="ECO:0000256" key="7">
    <source>
        <dbReference type="SAM" id="MobiDB-lite"/>
    </source>
</evidence>
<proteinExistence type="inferred from homology"/>
<feature type="compositionally biased region" description="Basic residues" evidence="7">
    <location>
        <begin position="73"/>
        <end position="82"/>
    </location>
</feature>
<evidence type="ECO:0000256" key="4">
    <source>
        <dbReference type="ARBA" id="ARBA00022801"/>
    </source>
</evidence>
<keyword evidence="6 8" id="KW-0472">Membrane</keyword>
<dbReference type="InterPro" id="IPR050925">
    <property type="entry name" value="Rhomboid_protease_S54"/>
</dbReference>